<dbReference type="Proteomes" id="UP000007115">
    <property type="component" value="Unassembled WGS sequence"/>
</dbReference>
<protein>
    <recommendedName>
        <fullName evidence="4">C2H2-type domain-containing protein</fullName>
    </recommendedName>
</protein>
<keyword evidence="3" id="KW-1185">Reference proteome</keyword>
<reference evidence="2 3" key="1">
    <citation type="journal article" date="2011" name="Genome Biol.">
        <title>Comparative genome sequence analysis underscores mycoparasitism as the ancestral life style of Trichoderma.</title>
        <authorList>
            <person name="Kubicek C.P."/>
            <person name="Herrera-Estrella A."/>
            <person name="Seidl-Seiboth V."/>
            <person name="Martinez D.A."/>
            <person name="Druzhinina I.S."/>
            <person name="Thon M."/>
            <person name="Zeilinger S."/>
            <person name="Casas-Flores S."/>
            <person name="Horwitz B.A."/>
            <person name="Mukherjee P.K."/>
            <person name="Mukherjee M."/>
            <person name="Kredics L."/>
            <person name="Alcaraz L.D."/>
            <person name="Aerts A."/>
            <person name="Antal Z."/>
            <person name="Atanasova L."/>
            <person name="Cervantes-Badillo M.G."/>
            <person name="Challacombe J."/>
            <person name="Chertkov O."/>
            <person name="McCluskey K."/>
            <person name="Coulpier F."/>
            <person name="Deshpande N."/>
            <person name="von Doehren H."/>
            <person name="Ebbole D.J."/>
            <person name="Esquivel-Naranjo E.U."/>
            <person name="Fekete E."/>
            <person name="Flipphi M."/>
            <person name="Glaser F."/>
            <person name="Gomez-Rodriguez E.Y."/>
            <person name="Gruber S."/>
            <person name="Han C."/>
            <person name="Henrissat B."/>
            <person name="Hermosa R."/>
            <person name="Hernandez-Onate M."/>
            <person name="Karaffa L."/>
            <person name="Kosti I."/>
            <person name="Le Crom S."/>
            <person name="Lindquist E."/>
            <person name="Lucas S."/>
            <person name="Luebeck M."/>
            <person name="Luebeck P.S."/>
            <person name="Margeot A."/>
            <person name="Metz B."/>
            <person name="Misra M."/>
            <person name="Nevalainen H."/>
            <person name="Omann M."/>
            <person name="Packer N."/>
            <person name="Perrone G."/>
            <person name="Uresti-Rivera E.E."/>
            <person name="Salamov A."/>
            <person name="Schmoll M."/>
            <person name="Seiboth B."/>
            <person name="Shapiro H."/>
            <person name="Sukno S."/>
            <person name="Tamayo-Ramos J.A."/>
            <person name="Tisch D."/>
            <person name="Wiest A."/>
            <person name="Wilkinson H.H."/>
            <person name="Zhang M."/>
            <person name="Coutinho P.M."/>
            <person name="Kenerley C.M."/>
            <person name="Monte E."/>
            <person name="Baker S.E."/>
            <person name="Grigoriev I.V."/>
        </authorList>
    </citation>
    <scope>NUCLEOTIDE SEQUENCE [LARGE SCALE GENOMIC DNA]</scope>
    <source>
        <strain evidence="3">Gv29-8 / FGSC 10586</strain>
    </source>
</reference>
<sequence>MADNMELINSLTAEQARAILLYLSNNPSVAGKVSNFAKEMRAHTSLTAICVQCDSAFDPSSTSINCFYHSGELEVDYDGDFWADHDEKCHGTIDTDEMREQFPEGFEWTCCNLSGESQGCRSGRHQADPSKSKKGLDVESELDDEIKSELNDDEESDEDRDEEETDDKTHEGNRDNGDESEYLRYNKRQKREI</sequence>
<name>G9MUN8_HYPVG</name>
<feature type="compositionally biased region" description="Acidic residues" evidence="1">
    <location>
        <begin position="151"/>
        <end position="166"/>
    </location>
</feature>
<dbReference type="AlphaFoldDB" id="G9MUN8"/>
<comment type="caution">
    <text evidence="2">The sequence shown here is derived from an EMBL/GenBank/DDBJ whole genome shotgun (WGS) entry which is preliminary data.</text>
</comment>
<dbReference type="PANTHER" id="PTHR38167">
    <property type="entry name" value="C2H2-TYPE DOMAIN-CONTAINING PROTEIN"/>
    <property type="match status" value="1"/>
</dbReference>
<feature type="compositionally biased region" description="Basic and acidic residues" evidence="1">
    <location>
        <begin position="167"/>
        <end position="184"/>
    </location>
</feature>
<evidence type="ECO:0008006" key="4">
    <source>
        <dbReference type="Google" id="ProtNLM"/>
    </source>
</evidence>
<dbReference type="STRING" id="413071.G9MUN8"/>
<feature type="region of interest" description="Disordered" evidence="1">
    <location>
        <begin position="117"/>
        <end position="193"/>
    </location>
</feature>
<evidence type="ECO:0000313" key="2">
    <source>
        <dbReference type="EMBL" id="EHK21835.1"/>
    </source>
</evidence>
<evidence type="ECO:0000256" key="1">
    <source>
        <dbReference type="SAM" id="MobiDB-lite"/>
    </source>
</evidence>
<gene>
    <name evidence="2" type="ORF">TRIVIDRAFT_191886</name>
</gene>
<dbReference type="HOGENOM" id="CLU_093552_1_0_1"/>
<evidence type="ECO:0000313" key="3">
    <source>
        <dbReference type="Proteomes" id="UP000007115"/>
    </source>
</evidence>
<dbReference type="VEuPathDB" id="FungiDB:TRIVIDRAFT_191886"/>
<proteinExistence type="predicted"/>
<dbReference type="InParanoid" id="G9MUN8"/>
<dbReference type="OMA" id="CCNKRAD"/>
<dbReference type="RefSeq" id="XP_013956028.1">
    <property type="nucleotide sequence ID" value="XM_014100553.1"/>
</dbReference>
<accession>G9MUN8</accession>
<dbReference type="GeneID" id="25789575"/>
<dbReference type="PANTHER" id="PTHR38167:SF1">
    <property type="entry name" value="C2H2-TYPE DOMAIN-CONTAINING PROTEIN"/>
    <property type="match status" value="1"/>
</dbReference>
<dbReference type="OrthoDB" id="5422613at2759"/>
<dbReference type="eggNOG" id="ENOG502S9SQ">
    <property type="taxonomic scope" value="Eukaryota"/>
</dbReference>
<dbReference type="EMBL" id="ABDF02000060">
    <property type="protein sequence ID" value="EHK21835.1"/>
    <property type="molecule type" value="Genomic_DNA"/>
</dbReference>
<feature type="compositionally biased region" description="Basic and acidic residues" evidence="1">
    <location>
        <begin position="125"/>
        <end position="137"/>
    </location>
</feature>
<organism evidence="2 3">
    <name type="scientific">Hypocrea virens (strain Gv29-8 / FGSC 10586)</name>
    <name type="common">Gliocladium virens</name>
    <name type="synonym">Trichoderma virens</name>
    <dbReference type="NCBI Taxonomy" id="413071"/>
    <lineage>
        <taxon>Eukaryota</taxon>
        <taxon>Fungi</taxon>
        <taxon>Dikarya</taxon>
        <taxon>Ascomycota</taxon>
        <taxon>Pezizomycotina</taxon>
        <taxon>Sordariomycetes</taxon>
        <taxon>Hypocreomycetidae</taxon>
        <taxon>Hypocreales</taxon>
        <taxon>Hypocreaceae</taxon>
        <taxon>Trichoderma</taxon>
    </lineage>
</organism>